<dbReference type="SMART" id="SM00343">
    <property type="entry name" value="ZnF_C2HC"/>
    <property type="match status" value="1"/>
</dbReference>
<evidence type="ECO:0000313" key="4">
    <source>
        <dbReference type="EMBL" id="GMF54814.1"/>
    </source>
</evidence>
<comment type="caution">
    <text evidence="4">The sequence shown here is derived from an EMBL/GenBank/DDBJ whole genome shotgun (WGS) entry which is preliminary data.</text>
</comment>
<dbReference type="Pfam" id="PF00098">
    <property type="entry name" value="zf-CCHC"/>
    <property type="match status" value="1"/>
</dbReference>
<name>A0A9W6Y723_9STRA</name>
<accession>A0A9W6Y723</accession>
<dbReference type="EMBL" id="BSXT01003615">
    <property type="protein sequence ID" value="GMF54814.1"/>
    <property type="molecule type" value="Genomic_DNA"/>
</dbReference>
<evidence type="ECO:0000256" key="2">
    <source>
        <dbReference type="SAM" id="MobiDB-lite"/>
    </source>
</evidence>
<keyword evidence="1" id="KW-0863">Zinc-finger</keyword>
<feature type="compositionally biased region" description="Basic and acidic residues" evidence="2">
    <location>
        <begin position="615"/>
        <end position="628"/>
    </location>
</feature>
<dbReference type="InterPro" id="IPR021109">
    <property type="entry name" value="Peptidase_aspartic_dom_sf"/>
</dbReference>
<dbReference type="CDD" id="cd00303">
    <property type="entry name" value="retropepsin_like"/>
    <property type="match status" value="1"/>
</dbReference>
<dbReference type="PROSITE" id="PS50158">
    <property type="entry name" value="ZF_CCHC"/>
    <property type="match status" value="1"/>
</dbReference>
<protein>
    <submittedName>
        <fullName evidence="4">Unnamed protein product</fullName>
    </submittedName>
</protein>
<dbReference type="Pfam" id="PF08284">
    <property type="entry name" value="RVP_2"/>
    <property type="match status" value="1"/>
</dbReference>
<dbReference type="Proteomes" id="UP001165121">
    <property type="component" value="Unassembled WGS sequence"/>
</dbReference>
<organism evidence="4 5">
    <name type="scientific">Phytophthora fragariaefolia</name>
    <dbReference type="NCBI Taxonomy" id="1490495"/>
    <lineage>
        <taxon>Eukaryota</taxon>
        <taxon>Sar</taxon>
        <taxon>Stramenopiles</taxon>
        <taxon>Oomycota</taxon>
        <taxon>Peronosporomycetes</taxon>
        <taxon>Peronosporales</taxon>
        <taxon>Peronosporaceae</taxon>
        <taxon>Phytophthora</taxon>
    </lineage>
</organism>
<dbReference type="AlphaFoldDB" id="A0A9W6Y723"/>
<feature type="compositionally biased region" description="Low complexity" evidence="2">
    <location>
        <begin position="474"/>
        <end position="488"/>
    </location>
</feature>
<dbReference type="InterPro" id="IPR036875">
    <property type="entry name" value="Znf_CCHC_sf"/>
</dbReference>
<evidence type="ECO:0000256" key="1">
    <source>
        <dbReference type="PROSITE-ProRule" id="PRU00047"/>
    </source>
</evidence>
<sequence length="628" mass="68350">MDADSGILRALARTNLRQAKLHANFLRPIPRPVVKPTGGPEPMDLSLATGAGPQQRRGSTNVRCFRCGNNGHYARECTAPVHAAKGRREDTGYRHGQAKTKTTSRRGAPAGDAVERVDIGHAVSKAAAPSESHSHCKKKDDKPNLVILKVNAKRRSSFRALVDCGASNKFVRLQSLARLDFEEVELPRSLLEVRLATGVVVRTEEKRVVRARFLYEEKKFVDELIVLDLDDKFDMVLGMPWLARHDPEIDWAKRTVVRFRGSGATESDGPVGAAHAPRGACYPPAEAARGAAASDLSARTLTTERVVSEKCEPNQKPQIQSDLRGSRSVKSDAIVPTVVDTQVEQEWPVTEGSDLGASAPGADSIGPNIKGRSAVRRRGKRGASAPGADAASSSGGCKRPAPKILACSHAAGLYDEAIHNQAGLDCVCPRADPAVDQKKDLSTAGPGQHKTRGTGFRTRSERRKRAQLRKSRSGTEATQAASAGQTQQLDTTVETLSVLTRTDTGLQYRKMALESPPTLASELTSLPAMSWKRFARDLHDGRIEQICILSDVERMEREAEKLKQLVTEGADTLSAKSKKERFDEQSWGSLKSSPLYEVLREYKGVLPDDIPPELPQDKGVQHEIDLSS</sequence>
<dbReference type="InterPro" id="IPR001878">
    <property type="entry name" value="Znf_CCHC"/>
</dbReference>
<keyword evidence="1" id="KW-0862">Zinc</keyword>
<dbReference type="PANTHER" id="PTHR15503">
    <property type="entry name" value="LDOC1 RELATED"/>
    <property type="match status" value="1"/>
</dbReference>
<dbReference type="Gene3D" id="2.40.70.10">
    <property type="entry name" value="Acid Proteases"/>
    <property type="match status" value="1"/>
</dbReference>
<feature type="region of interest" description="Disordered" evidence="2">
    <location>
        <begin position="304"/>
        <end position="328"/>
    </location>
</feature>
<feature type="region of interest" description="Disordered" evidence="2">
    <location>
        <begin position="437"/>
        <end position="488"/>
    </location>
</feature>
<feature type="domain" description="CCHC-type" evidence="3">
    <location>
        <begin position="63"/>
        <end position="77"/>
    </location>
</feature>
<dbReference type="OrthoDB" id="108449at2759"/>
<dbReference type="GO" id="GO:0003676">
    <property type="term" value="F:nucleic acid binding"/>
    <property type="evidence" value="ECO:0007669"/>
    <property type="project" value="InterPro"/>
</dbReference>
<reference evidence="4" key="1">
    <citation type="submission" date="2023-04" db="EMBL/GenBank/DDBJ databases">
        <title>Phytophthora fragariaefolia NBRC 109709.</title>
        <authorList>
            <person name="Ichikawa N."/>
            <person name="Sato H."/>
            <person name="Tonouchi N."/>
        </authorList>
    </citation>
    <scope>NUCLEOTIDE SEQUENCE</scope>
    <source>
        <strain evidence="4">NBRC 109709</strain>
    </source>
</reference>
<evidence type="ECO:0000313" key="5">
    <source>
        <dbReference type="Proteomes" id="UP001165121"/>
    </source>
</evidence>
<feature type="region of interest" description="Disordered" evidence="2">
    <location>
        <begin position="84"/>
        <end position="113"/>
    </location>
</feature>
<keyword evidence="1" id="KW-0479">Metal-binding</keyword>
<dbReference type="InterPro" id="IPR032567">
    <property type="entry name" value="RTL1-rel"/>
</dbReference>
<dbReference type="SUPFAM" id="SSF57756">
    <property type="entry name" value="Retrovirus zinc finger-like domains"/>
    <property type="match status" value="1"/>
</dbReference>
<feature type="region of interest" description="Disordered" evidence="2">
    <location>
        <begin position="607"/>
        <end position="628"/>
    </location>
</feature>
<evidence type="ECO:0000259" key="3">
    <source>
        <dbReference type="PROSITE" id="PS50158"/>
    </source>
</evidence>
<dbReference type="Gene3D" id="4.10.60.10">
    <property type="entry name" value="Zinc finger, CCHC-type"/>
    <property type="match status" value="1"/>
</dbReference>
<gene>
    <name evidence="4" type="ORF">Pfra01_002292100</name>
</gene>
<dbReference type="PANTHER" id="PTHR15503:SF22">
    <property type="entry name" value="TRANSPOSON TY3-I GAG POLYPROTEIN"/>
    <property type="match status" value="1"/>
</dbReference>
<feature type="compositionally biased region" description="Basic residues" evidence="2">
    <location>
        <begin position="460"/>
        <end position="472"/>
    </location>
</feature>
<feature type="compositionally biased region" description="Low complexity" evidence="2">
    <location>
        <begin position="382"/>
        <end position="396"/>
    </location>
</feature>
<feature type="region of interest" description="Disordered" evidence="2">
    <location>
        <begin position="349"/>
        <end position="401"/>
    </location>
</feature>
<proteinExistence type="predicted"/>
<keyword evidence="5" id="KW-1185">Reference proteome</keyword>
<dbReference type="GO" id="GO:0008270">
    <property type="term" value="F:zinc ion binding"/>
    <property type="evidence" value="ECO:0007669"/>
    <property type="project" value="UniProtKB-KW"/>
</dbReference>